<feature type="signal peptide" evidence="2">
    <location>
        <begin position="1"/>
        <end position="25"/>
    </location>
</feature>
<evidence type="ECO:0000256" key="1">
    <source>
        <dbReference type="SAM" id="MobiDB-lite"/>
    </source>
</evidence>
<feature type="compositionally biased region" description="Basic and acidic residues" evidence="1">
    <location>
        <begin position="40"/>
        <end position="57"/>
    </location>
</feature>
<accession>A0A8K0SYE7</accession>
<feature type="chain" id="PRO_5035423055" description="Secreted protein" evidence="2">
    <location>
        <begin position="26"/>
        <end position="93"/>
    </location>
</feature>
<evidence type="ECO:0008006" key="5">
    <source>
        <dbReference type="Google" id="ProtNLM"/>
    </source>
</evidence>
<name>A0A8K0SYE7_9HYPO</name>
<keyword evidence="2" id="KW-0732">Signal</keyword>
<gene>
    <name evidence="3" type="ORF">B0I35DRAFT_428493</name>
</gene>
<feature type="region of interest" description="Disordered" evidence="1">
    <location>
        <begin position="38"/>
        <end position="57"/>
    </location>
</feature>
<proteinExistence type="predicted"/>
<organism evidence="3 4">
    <name type="scientific">Stachybotrys elegans</name>
    <dbReference type="NCBI Taxonomy" id="80388"/>
    <lineage>
        <taxon>Eukaryota</taxon>
        <taxon>Fungi</taxon>
        <taxon>Dikarya</taxon>
        <taxon>Ascomycota</taxon>
        <taxon>Pezizomycotina</taxon>
        <taxon>Sordariomycetes</taxon>
        <taxon>Hypocreomycetidae</taxon>
        <taxon>Hypocreales</taxon>
        <taxon>Stachybotryaceae</taxon>
        <taxon>Stachybotrys</taxon>
    </lineage>
</organism>
<dbReference type="Proteomes" id="UP000813444">
    <property type="component" value="Unassembled WGS sequence"/>
</dbReference>
<evidence type="ECO:0000313" key="4">
    <source>
        <dbReference type="Proteomes" id="UP000813444"/>
    </source>
</evidence>
<sequence>MAWAMALRLFVEKVALLVSPGTAGADFLVPGVPCTSCRPQGKESRPRKATEVGREAGKQGREEFSLLRLGGYRGACQATAKLEWKGGKARDRR</sequence>
<dbReference type="AlphaFoldDB" id="A0A8K0SYE7"/>
<keyword evidence="4" id="KW-1185">Reference proteome</keyword>
<comment type="caution">
    <text evidence="3">The sequence shown here is derived from an EMBL/GenBank/DDBJ whole genome shotgun (WGS) entry which is preliminary data.</text>
</comment>
<dbReference type="EMBL" id="JAGPNK010000005">
    <property type="protein sequence ID" value="KAH7321074.1"/>
    <property type="molecule type" value="Genomic_DNA"/>
</dbReference>
<protein>
    <recommendedName>
        <fullName evidence="5">Secreted protein</fullName>
    </recommendedName>
</protein>
<evidence type="ECO:0000313" key="3">
    <source>
        <dbReference type="EMBL" id="KAH7321074.1"/>
    </source>
</evidence>
<evidence type="ECO:0000256" key="2">
    <source>
        <dbReference type="SAM" id="SignalP"/>
    </source>
</evidence>
<reference evidence="3" key="1">
    <citation type="journal article" date="2021" name="Nat. Commun.">
        <title>Genetic determinants of endophytism in the Arabidopsis root mycobiome.</title>
        <authorList>
            <person name="Mesny F."/>
            <person name="Miyauchi S."/>
            <person name="Thiergart T."/>
            <person name="Pickel B."/>
            <person name="Atanasova L."/>
            <person name="Karlsson M."/>
            <person name="Huettel B."/>
            <person name="Barry K.W."/>
            <person name="Haridas S."/>
            <person name="Chen C."/>
            <person name="Bauer D."/>
            <person name="Andreopoulos W."/>
            <person name="Pangilinan J."/>
            <person name="LaButti K."/>
            <person name="Riley R."/>
            <person name="Lipzen A."/>
            <person name="Clum A."/>
            <person name="Drula E."/>
            <person name="Henrissat B."/>
            <person name="Kohler A."/>
            <person name="Grigoriev I.V."/>
            <person name="Martin F.M."/>
            <person name="Hacquard S."/>
        </authorList>
    </citation>
    <scope>NUCLEOTIDE SEQUENCE</scope>
    <source>
        <strain evidence="3">MPI-CAGE-CH-0235</strain>
    </source>
</reference>